<evidence type="ECO:0000256" key="1">
    <source>
        <dbReference type="SAM" id="MobiDB-lite"/>
    </source>
</evidence>
<sequence>MQPPIRSTGDHRPTVGNRAEIAPIRRAVPLLQTAAGTEVPCQQPQWRVSEGGCTPAPANSCATSAASKA</sequence>
<feature type="compositionally biased region" description="Polar residues" evidence="1">
    <location>
        <begin position="60"/>
        <end position="69"/>
    </location>
</feature>
<name>A0A385Z7F8_9PSED</name>
<evidence type="ECO:0000313" key="3">
    <source>
        <dbReference type="Proteomes" id="UP000265560"/>
    </source>
</evidence>
<dbReference type="Proteomes" id="UP000265560">
    <property type="component" value="Chromosome"/>
</dbReference>
<evidence type="ECO:0000313" key="2">
    <source>
        <dbReference type="EMBL" id="AYC34724.1"/>
    </source>
</evidence>
<keyword evidence="3" id="KW-1185">Reference proteome</keyword>
<proteinExistence type="predicted"/>
<protein>
    <submittedName>
        <fullName evidence="2">Uncharacterized protein</fullName>
    </submittedName>
</protein>
<reference evidence="3" key="1">
    <citation type="submission" date="2018-09" db="EMBL/GenBank/DDBJ databases">
        <authorList>
            <person name="Zhu H."/>
        </authorList>
    </citation>
    <scope>NUCLEOTIDE SEQUENCE [LARGE SCALE GENOMIC DNA]</scope>
    <source>
        <strain evidence="3">K2W31S-8</strain>
    </source>
</reference>
<dbReference type="EMBL" id="CP032419">
    <property type="protein sequence ID" value="AYC34724.1"/>
    <property type="molecule type" value="Genomic_DNA"/>
</dbReference>
<gene>
    <name evidence="2" type="ORF">D3880_21140</name>
</gene>
<accession>A0A385Z7F8</accession>
<organism evidence="2 3">
    <name type="scientific">Pseudomonas cavernae</name>
    <dbReference type="NCBI Taxonomy" id="2320867"/>
    <lineage>
        <taxon>Bacteria</taxon>
        <taxon>Pseudomonadati</taxon>
        <taxon>Pseudomonadota</taxon>
        <taxon>Gammaproteobacteria</taxon>
        <taxon>Pseudomonadales</taxon>
        <taxon>Pseudomonadaceae</taxon>
        <taxon>Pseudomonas</taxon>
    </lineage>
</organism>
<dbReference type="AlphaFoldDB" id="A0A385Z7F8"/>
<dbReference type="KEGG" id="pcav:D3880_21140"/>
<feature type="region of interest" description="Disordered" evidence="1">
    <location>
        <begin position="47"/>
        <end position="69"/>
    </location>
</feature>